<dbReference type="Proteomes" id="UP001623559">
    <property type="component" value="Unassembled WGS sequence"/>
</dbReference>
<evidence type="ECO:0000256" key="8">
    <source>
        <dbReference type="ARBA" id="ARBA00023133"/>
    </source>
</evidence>
<keyword evidence="7" id="KW-0408">Iron</keyword>
<dbReference type="PANTHER" id="PTHR35457">
    <property type="entry name" value="HEME A SYNTHASE"/>
    <property type="match status" value="1"/>
</dbReference>
<name>A0ABW8SXR8_9BACT</name>
<evidence type="ECO:0000313" key="14">
    <source>
        <dbReference type="Proteomes" id="UP001623559"/>
    </source>
</evidence>
<organism evidence="13 14">
    <name type="scientific">Aquirufa novilacunae</name>
    <dbReference type="NCBI Taxonomy" id="3139305"/>
    <lineage>
        <taxon>Bacteria</taxon>
        <taxon>Pseudomonadati</taxon>
        <taxon>Bacteroidota</taxon>
        <taxon>Cytophagia</taxon>
        <taxon>Cytophagales</taxon>
        <taxon>Flectobacillaceae</taxon>
        <taxon>Aquirufa</taxon>
    </lineage>
</organism>
<evidence type="ECO:0000256" key="4">
    <source>
        <dbReference type="ARBA" id="ARBA00022723"/>
    </source>
</evidence>
<proteinExistence type="predicted"/>
<comment type="caution">
    <text evidence="13">The sequence shown here is derived from an EMBL/GenBank/DDBJ whole genome shotgun (WGS) entry which is preliminary data.</text>
</comment>
<keyword evidence="3 12" id="KW-0812">Transmembrane</keyword>
<evidence type="ECO:0000256" key="9">
    <source>
        <dbReference type="ARBA" id="ARBA00023136"/>
    </source>
</evidence>
<reference evidence="13 14" key="1">
    <citation type="submission" date="2024-07" db="EMBL/GenBank/DDBJ databases">
        <authorList>
            <person name="Pitt A."/>
            <person name="Hahn M.W."/>
        </authorList>
    </citation>
    <scope>NUCLEOTIDE SEQUENCE [LARGE SCALE GENOMIC DNA]</scope>
    <source>
        <strain evidence="13 14">2-AUSEE-184A6</strain>
    </source>
</reference>
<evidence type="ECO:0000256" key="5">
    <source>
        <dbReference type="ARBA" id="ARBA00022989"/>
    </source>
</evidence>
<comment type="pathway">
    <text evidence="11">Porphyrin-containing compound metabolism.</text>
</comment>
<keyword evidence="10" id="KW-1015">Disulfide bond</keyword>
<keyword evidence="5 12" id="KW-1133">Transmembrane helix</keyword>
<evidence type="ECO:0000256" key="2">
    <source>
        <dbReference type="ARBA" id="ARBA00022475"/>
    </source>
</evidence>
<sequence>MAFRKFATLSLLSIYLLILAGGIVRSTGSGMGCPDWPKCFGRFIPPTKVSELPLHYEVIYKEKLHGEVEFNATKTWIEYINRLLGALTGLIVLATTLLAYKEGRKVFLPTLAALLLVIANAVLGKFVVDSFLLPGVVTAHMLLSIGVIFFLIKALNNHSSSAVINLENRQWIGINLVIVLVQIILGTQVRENMDHVIQALGENAKDQWVAQLDVIYIVHRTFSWVIVLSHLLLWNKLKNAPLQSYRHGMMVLIGISFFTGILMAYFALPLGSQAVHLLISLVLMGWHISSWIQTKNA</sequence>
<evidence type="ECO:0000256" key="6">
    <source>
        <dbReference type="ARBA" id="ARBA00023002"/>
    </source>
</evidence>
<feature type="transmembrane region" description="Helical" evidence="12">
    <location>
        <begin position="79"/>
        <end position="99"/>
    </location>
</feature>
<evidence type="ECO:0000256" key="1">
    <source>
        <dbReference type="ARBA" id="ARBA00004141"/>
    </source>
</evidence>
<comment type="subcellular location">
    <subcellularLocation>
        <location evidence="1">Membrane</location>
        <topology evidence="1">Multi-pass membrane protein</topology>
    </subcellularLocation>
</comment>
<dbReference type="InterPro" id="IPR003780">
    <property type="entry name" value="COX15/CtaA_fam"/>
</dbReference>
<evidence type="ECO:0000313" key="13">
    <source>
        <dbReference type="EMBL" id="MFL0207230.1"/>
    </source>
</evidence>
<evidence type="ECO:0000256" key="7">
    <source>
        <dbReference type="ARBA" id="ARBA00023004"/>
    </source>
</evidence>
<evidence type="ECO:0000256" key="3">
    <source>
        <dbReference type="ARBA" id="ARBA00022692"/>
    </source>
</evidence>
<feature type="transmembrane region" description="Helical" evidence="12">
    <location>
        <begin position="172"/>
        <end position="189"/>
    </location>
</feature>
<feature type="transmembrane region" description="Helical" evidence="12">
    <location>
        <begin position="214"/>
        <end position="235"/>
    </location>
</feature>
<accession>A0ABW8SXR8</accession>
<keyword evidence="2" id="KW-1003">Cell membrane</keyword>
<dbReference type="RefSeq" id="WP_406778766.1">
    <property type="nucleotide sequence ID" value="NZ_JBEWZG010000003.1"/>
</dbReference>
<dbReference type="EMBL" id="JBEWZG010000003">
    <property type="protein sequence ID" value="MFL0207230.1"/>
    <property type="molecule type" value="Genomic_DNA"/>
</dbReference>
<feature type="transmembrane region" description="Helical" evidence="12">
    <location>
        <begin position="106"/>
        <end position="126"/>
    </location>
</feature>
<feature type="transmembrane region" description="Helical" evidence="12">
    <location>
        <begin position="247"/>
        <end position="268"/>
    </location>
</feature>
<protein>
    <submittedName>
        <fullName evidence="13">COX15/CtaA family protein</fullName>
    </submittedName>
</protein>
<dbReference type="InterPro" id="IPR050450">
    <property type="entry name" value="COX15/CtaA_HemeA_synthase"/>
</dbReference>
<gene>
    <name evidence="13" type="ORF">V7S74_10770</name>
</gene>
<keyword evidence="4" id="KW-0479">Metal-binding</keyword>
<evidence type="ECO:0000256" key="12">
    <source>
        <dbReference type="SAM" id="Phobius"/>
    </source>
</evidence>
<keyword evidence="9 12" id="KW-0472">Membrane</keyword>
<dbReference type="PANTHER" id="PTHR35457:SF1">
    <property type="entry name" value="HEME A SYNTHASE"/>
    <property type="match status" value="1"/>
</dbReference>
<dbReference type="Pfam" id="PF02628">
    <property type="entry name" value="COX15-CtaA"/>
    <property type="match status" value="1"/>
</dbReference>
<keyword evidence="6" id="KW-0560">Oxidoreductase</keyword>
<feature type="transmembrane region" description="Helical" evidence="12">
    <location>
        <begin position="132"/>
        <end position="152"/>
    </location>
</feature>
<feature type="transmembrane region" description="Helical" evidence="12">
    <location>
        <begin position="274"/>
        <end position="292"/>
    </location>
</feature>
<keyword evidence="8" id="KW-0350">Heme biosynthesis</keyword>
<evidence type="ECO:0000256" key="11">
    <source>
        <dbReference type="ARBA" id="ARBA00023444"/>
    </source>
</evidence>
<evidence type="ECO:0000256" key="10">
    <source>
        <dbReference type="ARBA" id="ARBA00023157"/>
    </source>
</evidence>